<dbReference type="EC" id="2.4.1.-" evidence="10"/>
<feature type="transmembrane region" description="Helical" evidence="10">
    <location>
        <begin position="40"/>
        <end position="61"/>
    </location>
</feature>
<comment type="subcellular location">
    <subcellularLocation>
        <location evidence="10">Cell membrane</location>
    </subcellularLocation>
    <subcellularLocation>
        <location evidence="1">Endomembrane system</location>
        <topology evidence="1">Multi-pass membrane protein</topology>
    </subcellularLocation>
</comment>
<evidence type="ECO:0000259" key="11">
    <source>
        <dbReference type="Pfam" id="PF02366"/>
    </source>
</evidence>
<feature type="transmembrane region" description="Helical" evidence="10">
    <location>
        <begin position="438"/>
        <end position="454"/>
    </location>
</feature>
<keyword evidence="8 10" id="KW-0472">Membrane</keyword>
<keyword evidence="4 10" id="KW-0328">Glycosyltransferase</keyword>
<keyword evidence="6 10" id="KW-0812">Transmembrane</keyword>
<keyword evidence="5 10" id="KW-0808">Transferase</keyword>
<feature type="transmembrane region" description="Helical" evidence="10">
    <location>
        <begin position="260"/>
        <end position="279"/>
    </location>
</feature>
<feature type="domain" description="ArnT-like N-terminal" evidence="11">
    <location>
        <begin position="243"/>
        <end position="282"/>
    </location>
</feature>
<feature type="transmembrane region" description="Helical" evidence="10">
    <location>
        <begin position="138"/>
        <end position="156"/>
    </location>
</feature>
<keyword evidence="7 10" id="KW-1133">Transmembrane helix</keyword>
<dbReference type="InterPro" id="IPR032421">
    <property type="entry name" value="PMT_4TMC"/>
</dbReference>
<accession>A0A291GY84</accession>
<dbReference type="AlphaFoldDB" id="A0A291GY84"/>
<comment type="pathway">
    <text evidence="2 10">Protein modification; protein glycosylation.</text>
</comment>
<dbReference type="UniPathway" id="UPA00378"/>
<feature type="domain" description="Protein O-mannosyl-transferase C-terminal four TM" evidence="12">
    <location>
        <begin position="347"/>
        <end position="537"/>
    </location>
</feature>
<evidence type="ECO:0000259" key="12">
    <source>
        <dbReference type="Pfam" id="PF16192"/>
    </source>
</evidence>
<dbReference type="Proteomes" id="UP000217889">
    <property type="component" value="Chromosome"/>
</dbReference>
<evidence type="ECO:0000313" key="13">
    <source>
        <dbReference type="EMBL" id="ATG55102.1"/>
    </source>
</evidence>
<sequence length="538" mass="59703">MRVPTEEEATVPAHRAAVEDEPRAVLASYRRRLRTFDLPVSRIAWAGAMALFGLALVLRLWGLGSIGELIFDETYYVKDGYTLTQQGVEMDWPDEPDAAFEAGDVDTYEPQGSYVVHPPLGKWLIGGGMLLLGADNPWGWRISSAVMGSLAVLMLARIGRRLFRSTTAGLIAALLFAIDGVSLVHARTSLLDPFLMFFALAAFGALLLDRDAFRERLAAASARLHTSGGSLPPLGISGGLRPWRLTAGVLLGMACSVKWSGLYFVAVFGIMTVLWDWWARRTVAQRDWLVGGLVRDAIPAFFATVGTALVTYLASWSGWFASGVGYNRHLAQEKGVDTGIGVLDSLHSLWLYHVQAYTFHVGLDTEHPYQANPWGWLLQLRPTNFYYRSYEYGENGCEVAKCGAHILSVGNPLIWWLGTLALLVTLVLAVVRHDGRAWAALSGIIAGYVPWLFYSERTIFTFYTIAFSPWLMLCLAYVLTLLIGSPRADGERRLAGGLFVGSLLVLIVLVSAFFWPIWTGQVLDLEQWRYRMWLPSWT</sequence>
<dbReference type="GO" id="GO:0012505">
    <property type="term" value="C:endomembrane system"/>
    <property type="evidence" value="ECO:0007669"/>
    <property type="project" value="UniProtKB-SubCell"/>
</dbReference>
<feature type="transmembrane region" description="Helical" evidence="10">
    <location>
        <begin position="460"/>
        <end position="482"/>
    </location>
</feature>
<dbReference type="InterPro" id="IPR027005">
    <property type="entry name" value="PMT-like"/>
</dbReference>
<dbReference type="GO" id="GO:0004169">
    <property type="term" value="F:dolichyl-phosphate-mannose-protein mannosyltransferase activity"/>
    <property type="evidence" value="ECO:0007669"/>
    <property type="project" value="UniProtKB-UniRule"/>
</dbReference>
<evidence type="ECO:0000256" key="7">
    <source>
        <dbReference type="ARBA" id="ARBA00022989"/>
    </source>
</evidence>
<feature type="transmembrane region" description="Helical" evidence="10">
    <location>
        <begin position="300"/>
        <end position="321"/>
    </location>
</feature>
<evidence type="ECO:0000256" key="5">
    <source>
        <dbReference type="ARBA" id="ARBA00022679"/>
    </source>
</evidence>
<comment type="similarity">
    <text evidence="3 10">Belongs to the glycosyltransferase 39 family.</text>
</comment>
<dbReference type="EMBL" id="CP023564">
    <property type="protein sequence ID" value="ATG55102.1"/>
    <property type="molecule type" value="Genomic_DNA"/>
</dbReference>
<organism evidence="13 14">
    <name type="scientific">Brachybacterium ginsengisoli</name>
    <dbReference type="NCBI Taxonomy" id="1331682"/>
    <lineage>
        <taxon>Bacteria</taxon>
        <taxon>Bacillati</taxon>
        <taxon>Actinomycetota</taxon>
        <taxon>Actinomycetes</taxon>
        <taxon>Micrococcales</taxon>
        <taxon>Dermabacteraceae</taxon>
        <taxon>Brachybacterium</taxon>
    </lineage>
</organism>
<evidence type="ECO:0000256" key="6">
    <source>
        <dbReference type="ARBA" id="ARBA00022692"/>
    </source>
</evidence>
<proteinExistence type="inferred from homology"/>
<dbReference type="KEGG" id="bgg:CFK41_10280"/>
<keyword evidence="14" id="KW-1185">Reference proteome</keyword>
<evidence type="ECO:0000256" key="2">
    <source>
        <dbReference type="ARBA" id="ARBA00004922"/>
    </source>
</evidence>
<feature type="domain" description="ArnT-like N-terminal" evidence="11">
    <location>
        <begin position="50"/>
        <end position="205"/>
    </location>
</feature>
<evidence type="ECO:0000256" key="4">
    <source>
        <dbReference type="ARBA" id="ARBA00022676"/>
    </source>
</evidence>
<keyword evidence="10" id="KW-1003">Cell membrane</keyword>
<feature type="transmembrane region" description="Helical" evidence="10">
    <location>
        <begin position="168"/>
        <end position="184"/>
    </location>
</feature>
<dbReference type="Pfam" id="PF16192">
    <property type="entry name" value="PMT_4TMC"/>
    <property type="match status" value="1"/>
</dbReference>
<dbReference type="PANTHER" id="PTHR10050">
    <property type="entry name" value="DOLICHYL-PHOSPHATE-MANNOSE--PROTEIN MANNOSYLTRANSFERASE"/>
    <property type="match status" value="1"/>
</dbReference>
<evidence type="ECO:0000256" key="1">
    <source>
        <dbReference type="ARBA" id="ARBA00004127"/>
    </source>
</evidence>
<evidence type="ECO:0000256" key="9">
    <source>
        <dbReference type="ARBA" id="ARBA00093617"/>
    </source>
</evidence>
<protein>
    <recommendedName>
        <fullName evidence="9 10">Polyprenol-phosphate-mannose--protein mannosyltransferase</fullName>
        <ecNumber evidence="10">2.4.1.-</ecNumber>
    </recommendedName>
</protein>
<evidence type="ECO:0000256" key="3">
    <source>
        <dbReference type="ARBA" id="ARBA00007222"/>
    </source>
</evidence>
<dbReference type="InterPro" id="IPR003342">
    <property type="entry name" value="ArnT-like_N"/>
</dbReference>
<evidence type="ECO:0000313" key="14">
    <source>
        <dbReference type="Proteomes" id="UP000217889"/>
    </source>
</evidence>
<feature type="transmembrane region" description="Helical" evidence="10">
    <location>
        <begin position="494"/>
        <end position="518"/>
    </location>
</feature>
<feature type="transmembrane region" description="Helical" evidence="10">
    <location>
        <begin position="190"/>
        <end position="208"/>
    </location>
</feature>
<evidence type="ECO:0000256" key="10">
    <source>
        <dbReference type="RuleBase" id="RU367007"/>
    </source>
</evidence>
<evidence type="ECO:0000256" key="8">
    <source>
        <dbReference type="ARBA" id="ARBA00023136"/>
    </source>
</evidence>
<reference evidence="13 14" key="1">
    <citation type="journal article" date="2014" name="Int. J. Syst. Evol. Microbiol.">
        <title>Brachybacterium ginsengisoli sp. nov., isolated from soil of a ginseng field.</title>
        <authorList>
            <person name="Hoang V.A."/>
            <person name="Kim Y.J."/>
            <person name="Nguyen N.L."/>
            <person name="Yang D.C."/>
        </authorList>
    </citation>
    <scope>NUCLEOTIDE SEQUENCE [LARGE SCALE GENOMIC DNA]</scope>
    <source>
        <strain evidence="13 14">DCY80</strain>
    </source>
</reference>
<dbReference type="RefSeq" id="WP_096799566.1">
    <property type="nucleotide sequence ID" value="NZ_CP023564.1"/>
</dbReference>
<dbReference type="Pfam" id="PF02366">
    <property type="entry name" value="PMT"/>
    <property type="match status" value="2"/>
</dbReference>
<name>A0A291GY84_9MICO</name>
<dbReference type="PANTHER" id="PTHR10050:SF46">
    <property type="entry name" value="PROTEIN O-MANNOSYL-TRANSFERASE 2"/>
    <property type="match status" value="1"/>
</dbReference>
<comment type="function">
    <text evidence="10">Protein O-mannosyltransferase that catalyzes the transfer of a single mannose residue from a polyprenol phospho-mannosyl lipidic donor to the hydroxyl group of selected serine and threonine residues in acceptor proteins.</text>
</comment>
<gene>
    <name evidence="13" type="ORF">CFK41_10280</name>
</gene>
<dbReference type="OrthoDB" id="9776737at2"/>
<dbReference type="GO" id="GO:0005886">
    <property type="term" value="C:plasma membrane"/>
    <property type="evidence" value="ECO:0007669"/>
    <property type="project" value="UniProtKB-SubCell"/>
</dbReference>
<feature type="transmembrane region" description="Helical" evidence="10">
    <location>
        <begin position="413"/>
        <end position="431"/>
    </location>
</feature>